<reference evidence="3" key="2">
    <citation type="submission" date="2023-11" db="UniProtKB">
        <authorList>
            <consortium name="WormBaseParasite"/>
        </authorList>
    </citation>
    <scope>IDENTIFICATION</scope>
</reference>
<protein>
    <submittedName>
        <fullName evidence="3">Uncharacterized protein</fullName>
    </submittedName>
</protein>
<sequence length="1223" mass="141815">MFDSPSFQSAVYDPNDLCKTIRQQWDHLPLPIAHLWKKRRKVCIVSDSIGKEDHEKSDLAWKSSSNSIDDHIWEEFYEFNKAYMECLITYLNEVKCIVTIHTEANASSLSASSSSSAAAAVTNDNTCAKTSQSFDYPTVHLLESSEINLLDNNWQQNQLIHIDKEREILQANFNEISVLAVFLHVLFSSSSSSSSSTSSSFPASSLPPSSSSQIPLIKDIKQQKLWQELINQMRLTASRAFEQYTCLGFLKQIIRRPGGLYDLSNFLTELLNRFLNTSQSHIWSELELYYYELTIRHLCHQIWIELATINELNSEHFDKTEYIGVKNWLEAWIYRVQEVYRLIVNLWQDKMNQFQDNLHILIINQWCDYVTDCIDESELSEMRRNDFPPVNAFLPSHQTSQESQSQQQQKLDNKPSKKEIHFSLLWSLLCDAEMIQEKCSVQLEKLPSKGVYFSKTLQKLKKHLDVYIKNLTTSSSPSSSPSLSNVIPQSKSFDTSHNSLSYLIQQLEYSLHSLPVHYRVFWLEVTNDTGSVTHQSDQLRVILQELRQLRNLCERNCMLCKQSLSLLHKLSLSSLEQHELFAVKNMLQLLNTWNYGYSILRQSLERVIRAGEVVESERYPLRTLNTSELRSESIQMLKQKQAFIEAVQFGLETIRLQMKSTSVKLHEYDTTSKLIDHKTKFQHLLESLKSLYHSILNDDRLKTTNRSEIPDDDLNCLVIARTKQAIELSQLCRKMDQVNWNTAWDGFLEFTNEAKVDSGNSSRWIVYFLQHCHAFSSKINMEEVYQCQINQLEEIMHDWTGWIKKYIWPLPFPYPKNYSWTPIIISSNPSMNIICQHNEYEKSLKMDCQHLTSKINHKFMKLSNFYQNHIKNKSSLMSGGGGGAASTQEAGDNTGEKAGVGVREDKTFEHSMELLDVNYPNSFLEEIRNICQFTSPPLPPASAVKVGAAKEQVICQCSFFRQLINNRLHEIQSRLIYGDHLTLVMIEQILFDLFEIKFPDHKILTTDSQLDKLWMDIYSECIKYLRNGFLKCLCTILTNDPSTQTPNNIPASQYPNEFDIPGSKGFNERWHNKLKIDRLVRNSSESEKQFLFLIHLIVLFNLYDTWQNIVQLARLTVNPKETSVYNPLLLQWVLTTRPKLIDVILAYPTIKASHNYQCSQCVCNSVLGILLSVNEVELNNLFRKFTSHSDCIDYLIMESVQNLSEKINYCIQKIDNHHTHLRI</sequence>
<reference evidence="2" key="1">
    <citation type="submission" date="2022-06" db="EMBL/GenBank/DDBJ databases">
        <authorList>
            <person name="Berger JAMES D."/>
            <person name="Berger JAMES D."/>
        </authorList>
    </citation>
    <scope>NUCLEOTIDE SEQUENCE [LARGE SCALE GENOMIC DNA]</scope>
</reference>
<evidence type="ECO:0000313" key="2">
    <source>
        <dbReference type="Proteomes" id="UP000050795"/>
    </source>
</evidence>
<proteinExistence type="predicted"/>
<accession>A0AA85J4E2</accession>
<feature type="region of interest" description="Disordered" evidence="1">
    <location>
        <begin position="877"/>
        <end position="898"/>
    </location>
</feature>
<dbReference type="Proteomes" id="UP000050795">
    <property type="component" value="Unassembled WGS sequence"/>
</dbReference>
<keyword evidence="2" id="KW-1185">Reference proteome</keyword>
<organism evidence="2 3">
    <name type="scientific">Trichobilharzia regenti</name>
    <name type="common">Nasal bird schistosome</name>
    <dbReference type="NCBI Taxonomy" id="157069"/>
    <lineage>
        <taxon>Eukaryota</taxon>
        <taxon>Metazoa</taxon>
        <taxon>Spiralia</taxon>
        <taxon>Lophotrochozoa</taxon>
        <taxon>Platyhelminthes</taxon>
        <taxon>Trematoda</taxon>
        <taxon>Digenea</taxon>
        <taxon>Strigeidida</taxon>
        <taxon>Schistosomatoidea</taxon>
        <taxon>Schistosomatidae</taxon>
        <taxon>Trichobilharzia</taxon>
    </lineage>
</organism>
<dbReference type="AlphaFoldDB" id="A0AA85J4E2"/>
<name>A0AA85J4E2_TRIRE</name>
<feature type="region of interest" description="Disordered" evidence="1">
    <location>
        <begin position="193"/>
        <end position="212"/>
    </location>
</feature>
<evidence type="ECO:0000313" key="3">
    <source>
        <dbReference type="WBParaSite" id="TREG1_139930.1"/>
    </source>
</evidence>
<evidence type="ECO:0000256" key="1">
    <source>
        <dbReference type="SAM" id="MobiDB-lite"/>
    </source>
</evidence>
<dbReference type="WBParaSite" id="TREG1_139930.1">
    <property type="protein sequence ID" value="TREG1_139930.1"/>
    <property type="gene ID" value="TREG1_139930"/>
</dbReference>